<dbReference type="PATRIC" id="fig|66876.3.peg.4375"/>
<feature type="signal peptide" evidence="8">
    <location>
        <begin position="1"/>
        <end position="29"/>
    </location>
</feature>
<dbReference type="PRINTS" id="PR00723">
    <property type="entry name" value="SUBTILISIN"/>
</dbReference>
<dbReference type="InterPro" id="IPR050131">
    <property type="entry name" value="Peptidase_S8_subtilisin-like"/>
</dbReference>
<feature type="region of interest" description="Disordered" evidence="6">
    <location>
        <begin position="308"/>
        <end position="341"/>
    </location>
</feature>
<proteinExistence type="inferred from homology"/>
<feature type="active site" description="Charge relay system" evidence="5">
    <location>
        <position position="60"/>
    </location>
</feature>
<evidence type="ECO:0000256" key="2">
    <source>
        <dbReference type="ARBA" id="ARBA00022670"/>
    </source>
</evidence>
<dbReference type="RefSeq" id="WP_053924991.1">
    <property type="nucleotide sequence ID" value="NZ_LGKG01000141.1"/>
</dbReference>
<dbReference type="PANTHER" id="PTHR43806">
    <property type="entry name" value="PEPTIDASE S8"/>
    <property type="match status" value="1"/>
</dbReference>
<dbReference type="InterPro" id="IPR023827">
    <property type="entry name" value="Peptidase_S8_Asp-AS"/>
</dbReference>
<feature type="chain" id="PRO_5005875277" evidence="8">
    <location>
        <begin position="30"/>
        <end position="398"/>
    </location>
</feature>
<dbReference type="InterPro" id="IPR036852">
    <property type="entry name" value="Peptidase_S8/S53_dom_sf"/>
</dbReference>
<keyword evidence="7" id="KW-0812">Transmembrane</keyword>
<feature type="domain" description="Peptidase S8/S53" evidence="9">
    <location>
        <begin position="51"/>
        <end position="298"/>
    </location>
</feature>
<comment type="caution">
    <text evidence="10">The sequence shown here is derived from an EMBL/GenBank/DDBJ whole genome shotgun (WGS) entry which is preliminary data.</text>
</comment>
<dbReference type="Pfam" id="PF00082">
    <property type="entry name" value="Peptidase_S8"/>
    <property type="match status" value="1"/>
</dbReference>
<dbReference type="InterPro" id="IPR006311">
    <property type="entry name" value="TAT_signal"/>
</dbReference>
<evidence type="ECO:0000256" key="8">
    <source>
        <dbReference type="SAM" id="SignalP"/>
    </source>
</evidence>
<sequence>MSTRRIAAAVTAAGLASLLCVTAATPAAAATPRSWEYQALGLAAAQRTAQGEGITVAVLDSGVEENHPAVAGRVTTGPDYQKDGLRPGDPRWGAHGTAMASDVLKVAPKAKILSVRVIDDKKEHGISTRQGPSPVAQGINYAVDHGADVISMSLGGESFGSSYDDDEVDALAHAAQKGIPVLASAGNGAEEFNEAEYPAGYPTVIAVAATQKGGTRAEFSTVRTYNAVASPGVGIVSANNTGGYRPVNGTSPATALASGVVALMLSHHHKLTPAQVRTLLARTAHHPPGGWNALVGAGTINAAAAVRASANPPSVATAPAKHKGKEYPAGQDGTSATGHPPLDTSMTTIGYSAGGVGLVMVLGAVLIGVLGRRRAKANAAAGPAGPVGPAGFPAPPQF</sequence>
<dbReference type="Gene3D" id="3.40.50.200">
    <property type="entry name" value="Peptidase S8/S53 domain"/>
    <property type="match status" value="1"/>
</dbReference>
<evidence type="ECO:0000256" key="4">
    <source>
        <dbReference type="ARBA" id="ARBA00022825"/>
    </source>
</evidence>
<dbReference type="PROSITE" id="PS51318">
    <property type="entry name" value="TAT"/>
    <property type="match status" value="1"/>
</dbReference>
<keyword evidence="4 5" id="KW-0720">Serine protease</keyword>
<keyword evidence="8" id="KW-0732">Signal</keyword>
<name>A0A0N1JXH8_9ACTN</name>
<keyword evidence="11" id="KW-1185">Reference proteome</keyword>
<accession>A0A0N1JXH8</accession>
<dbReference type="InterPro" id="IPR015500">
    <property type="entry name" value="Peptidase_S8_subtilisin-rel"/>
</dbReference>
<feature type="region of interest" description="Disordered" evidence="6">
    <location>
        <begin position="379"/>
        <end position="398"/>
    </location>
</feature>
<keyword evidence="7" id="KW-0472">Membrane</keyword>
<dbReference type="PROSITE" id="PS51892">
    <property type="entry name" value="SUBTILASE"/>
    <property type="match status" value="1"/>
</dbReference>
<feature type="transmembrane region" description="Helical" evidence="7">
    <location>
        <begin position="349"/>
        <end position="370"/>
    </location>
</feature>
<evidence type="ECO:0000313" key="11">
    <source>
        <dbReference type="Proteomes" id="UP000037982"/>
    </source>
</evidence>
<feature type="active site" description="Charge relay system" evidence="5">
    <location>
        <position position="95"/>
    </location>
</feature>
<dbReference type="Proteomes" id="UP000037982">
    <property type="component" value="Unassembled WGS sequence"/>
</dbReference>
<dbReference type="InterPro" id="IPR000209">
    <property type="entry name" value="Peptidase_S8/S53_dom"/>
</dbReference>
<dbReference type="EMBL" id="LGKG01000141">
    <property type="protein sequence ID" value="KPC62067.1"/>
    <property type="molecule type" value="Genomic_DNA"/>
</dbReference>
<organism evidence="10 11">
    <name type="scientific">Streptomyces chattanoogensis</name>
    <dbReference type="NCBI Taxonomy" id="66876"/>
    <lineage>
        <taxon>Bacteria</taxon>
        <taxon>Bacillati</taxon>
        <taxon>Actinomycetota</taxon>
        <taxon>Actinomycetes</taxon>
        <taxon>Kitasatosporales</taxon>
        <taxon>Streptomycetaceae</taxon>
        <taxon>Streptomyces</taxon>
    </lineage>
</organism>
<protein>
    <submittedName>
        <fullName evidence="10">Serine protease membrane protein</fullName>
    </submittedName>
</protein>
<feature type="active site" description="Charge relay system" evidence="5">
    <location>
        <position position="251"/>
    </location>
</feature>
<keyword evidence="2 5" id="KW-0645">Protease</keyword>
<evidence type="ECO:0000256" key="5">
    <source>
        <dbReference type="PROSITE-ProRule" id="PRU01240"/>
    </source>
</evidence>
<feature type="compositionally biased region" description="Low complexity" evidence="6">
    <location>
        <begin position="379"/>
        <end position="391"/>
    </location>
</feature>
<evidence type="ECO:0000256" key="7">
    <source>
        <dbReference type="SAM" id="Phobius"/>
    </source>
</evidence>
<evidence type="ECO:0000256" key="1">
    <source>
        <dbReference type="ARBA" id="ARBA00011073"/>
    </source>
</evidence>
<comment type="similarity">
    <text evidence="1 5">Belongs to the peptidase S8 family.</text>
</comment>
<keyword evidence="7" id="KW-1133">Transmembrane helix</keyword>
<evidence type="ECO:0000256" key="3">
    <source>
        <dbReference type="ARBA" id="ARBA00022801"/>
    </source>
</evidence>
<dbReference type="AlphaFoldDB" id="A0A0N1JXH8"/>
<dbReference type="PROSITE" id="PS00136">
    <property type="entry name" value="SUBTILASE_ASP"/>
    <property type="match status" value="1"/>
</dbReference>
<dbReference type="SUPFAM" id="SSF52743">
    <property type="entry name" value="Subtilisin-like"/>
    <property type="match status" value="1"/>
</dbReference>
<dbReference type="PANTHER" id="PTHR43806:SF11">
    <property type="entry name" value="CEREVISIN-RELATED"/>
    <property type="match status" value="1"/>
</dbReference>
<dbReference type="GO" id="GO:0006508">
    <property type="term" value="P:proteolysis"/>
    <property type="evidence" value="ECO:0007669"/>
    <property type="project" value="UniProtKB-KW"/>
</dbReference>
<evidence type="ECO:0000313" key="10">
    <source>
        <dbReference type="EMBL" id="KPC62067.1"/>
    </source>
</evidence>
<evidence type="ECO:0000256" key="6">
    <source>
        <dbReference type="SAM" id="MobiDB-lite"/>
    </source>
</evidence>
<reference evidence="11" key="1">
    <citation type="submission" date="2015-07" db="EMBL/GenBank/DDBJ databases">
        <authorList>
            <person name="Ju K.-S."/>
            <person name="Doroghazi J.R."/>
            <person name="Metcalf W.W."/>
        </authorList>
    </citation>
    <scope>NUCLEOTIDE SEQUENCE [LARGE SCALE GENOMIC DNA]</scope>
    <source>
        <strain evidence="11">NRRL ISP-5002</strain>
    </source>
</reference>
<evidence type="ECO:0000259" key="9">
    <source>
        <dbReference type="Pfam" id="PF00082"/>
    </source>
</evidence>
<dbReference type="GO" id="GO:0004252">
    <property type="term" value="F:serine-type endopeptidase activity"/>
    <property type="evidence" value="ECO:0007669"/>
    <property type="project" value="UniProtKB-UniRule"/>
</dbReference>
<gene>
    <name evidence="10" type="ORF">ADL29_19900</name>
</gene>
<keyword evidence="3 5" id="KW-0378">Hydrolase</keyword>